<evidence type="ECO:0000313" key="2">
    <source>
        <dbReference type="EMBL" id="MBU9710569.1"/>
    </source>
</evidence>
<comment type="caution">
    <text evidence="2">The sequence shown here is derived from an EMBL/GenBank/DDBJ whole genome shotgun (WGS) entry which is preliminary data.</text>
</comment>
<gene>
    <name evidence="2" type="ORF">KS419_02280</name>
</gene>
<organism evidence="2 3">
    <name type="scientific">Evansella tamaricis</name>
    <dbReference type="NCBI Taxonomy" id="2069301"/>
    <lineage>
        <taxon>Bacteria</taxon>
        <taxon>Bacillati</taxon>
        <taxon>Bacillota</taxon>
        <taxon>Bacilli</taxon>
        <taxon>Bacillales</taxon>
        <taxon>Bacillaceae</taxon>
        <taxon>Evansella</taxon>
    </lineage>
</organism>
<dbReference type="RefSeq" id="WP_217064462.1">
    <property type="nucleotide sequence ID" value="NZ_JAHQCS010000037.1"/>
</dbReference>
<sequence length="422" mass="47818">MKKWFLFTGFIVLLLLVACGGGDEGASGSDGDQTVVNVWFGREQFIPADQFERFHADNPDIKVEWDVVPLEQAVADYLRNHNTGNAPDVVQIFHEYSQTLAVQGAALNMSEYYEKWKEEDPDSYNKLLPQAFEIPSYEGDPYGLAIHAAPFWMAYRTDWFEEAGIEKPETWDDVLDAARTLKNEGILANNQYGYALPGDRTTVPLWFSSMFMSMGGQYTDSGLPIVDSDAGRYIVEFYQTLVREGLTSPEVLSWDSGDMRGSFMSGNAAMLPEGFNMFAQFQNELDFGTEWEGMVQPPRPGGEADFRVNMFSWPMIVNSDTEHPEAVLKVLQYLSDAEIVEEVAIRYQPTTNIEVMEKYYEVNEWAQGFQDDFASGVVLPSHLRQPEVYELMTDLKQEALSNPDRDPAEMVAEFQAKLDELD</sequence>
<dbReference type="InterPro" id="IPR006059">
    <property type="entry name" value="SBP"/>
</dbReference>
<accession>A0ABS6JA60</accession>
<dbReference type="PANTHER" id="PTHR43649">
    <property type="entry name" value="ARABINOSE-BINDING PROTEIN-RELATED"/>
    <property type="match status" value="1"/>
</dbReference>
<feature type="signal peptide" evidence="1">
    <location>
        <begin position="1"/>
        <end position="20"/>
    </location>
</feature>
<dbReference type="Proteomes" id="UP000784880">
    <property type="component" value="Unassembled WGS sequence"/>
</dbReference>
<dbReference type="PANTHER" id="PTHR43649:SF12">
    <property type="entry name" value="DIACETYLCHITOBIOSE BINDING PROTEIN DASA"/>
    <property type="match status" value="1"/>
</dbReference>
<keyword evidence="1" id="KW-0732">Signal</keyword>
<protein>
    <submittedName>
        <fullName evidence="2">Sugar ABC transporter substrate-binding protein</fullName>
    </submittedName>
</protein>
<dbReference type="CDD" id="cd13585">
    <property type="entry name" value="PBP2_TMBP_like"/>
    <property type="match status" value="1"/>
</dbReference>
<proteinExistence type="predicted"/>
<dbReference type="EMBL" id="JAHQCS010000037">
    <property type="protein sequence ID" value="MBU9710569.1"/>
    <property type="molecule type" value="Genomic_DNA"/>
</dbReference>
<reference evidence="2 3" key="1">
    <citation type="submission" date="2021-06" db="EMBL/GenBank/DDBJ databases">
        <title>Bacillus sp. RD4P76, an endophyte from a halophyte.</title>
        <authorList>
            <person name="Sun J.-Q."/>
        </authorList>
    </citation>
    <scope>NUCLEOTIDE SEQUENCE [LARGE SCALE GENOMIC DNA]</scope>
    <source>
        <strain evidence="2 3">CGMCC 1.15917</strain>
    </source>
</reference>
<dbReference type="Pfam" id="PF01547">
    <property type="entry name" value="SBP_bac_1"/>
    <property type="match status" value="1"/>
</dbReference>
<evidence type="ECO:0000256" key="1">
    <source>
        <dbReference type="SAM" id="SignalP"/>
    </source>
</evidence>
<dbReference type="InterPro" id="IPR050490">
    <property type="entry name" value="Bact_solute-bd_prot1"/>
</dbReference>
<dbReference type="PROSITE" id="PS51257">
    <property type="entry name" value="PROKAR_LIPOPROTEIN"/>
    <property type="match status" value="1"/>
</dbReference>
<evidence type="ECO:0000313" key="3">
    <source>
        <dbReference type="Proteomes" id="UP000784880"/>
    </source>
</evidence>
<keyword evidence="3" id="KW-1185">Reference proteome</keyword>
<name>A0ABS6JA60_9BACI</name>
<feature type="chain" id="PRO_5046347430" evidence="1">
    <location>
        <begin position="21"/>
        <end position="422"/>
    </location>
</feature>